<evidence type="ECO:0000256" key="6">
    <source>
        <dbReference type="ARBA" id="ARBA00023136"/>
    </source>
</evidence>
<evidence type="ECO:0000256" key="4">
    <source>
        <dbReference type="ARBA" id="ARBA00022989"/>
    </source>
</evidence>
<evidence type="ECO:0000256" key="3">
    <source>
        <dbReference type="ARBA" id="ARBA00022692"/>
    </source>
</evidence>
<feature type="transmembrane region" description="Helical" evidence="10">
    <location>
        <begin position="263"/>
        <end position="283"/>
    </location>
</feature>
<gene>
    <name evidence="11" type="ORF">MNBD_GAMMA17-725</name>
</gene>
<dbReference type="GO" id="GO:0034707">
    <property type="term" value="C:chloride channel complex"/>
    <property type="evidence" value="ECO:0007669"/>
    <property type="project" value="UniProtKB-KW"/>
</dbReference>
<feature type="non-terminal residue" evidence="11">
    <location>
        <position position="295"/>
    </location>
</feature>
<reference evidence="11" key="1">
    <citation type="submission" date="2018-06" db="EMBL/GenBank/DDBJ databases">
        <authorList>
            <person name="Zhirakovskaya E."/>
        </authorList>
    </citation>
    <scope>NUCLEOTIDE SEQUENCE</scope>
</reference>
<organism evidence="11">
    <name type="scientific">hydrothermal vent metagenome</name>
    <dbReference type="NCBI Taxonomy" id="652676"/>
    <lineage>
        <taxon>unclassified sequences</taxon>
        <taxon>metagenomes</taxon>
        <taxon>ecological metagenomes</taxon>
    </lineage>
</organism>
<dbReference type="AlphaFoldDB" id="A0A3B0ZFB5"/>
<dbReference type="GO" id="GO:0005254">
    <property type="term" value="F:chloride channel activity"/>
    <property type="evidence" value="ECO:0007669"/>
    <property type="project" value="UniProtKB-KW"/>
</dbReference>
<dbReference type="InterPro" id="IPR050368">
    <property type="entry name" value="ClC-type_chloride_channel"/>
</dbReference>
<protein>
    <submittedName>
        <fullName evidence="11">Chloride channel protein EriC</fullName>
    </submittedName>
</protein>
<keyword evidence="8" id="KW-0868">Chloride</keyword>
<dbReference type="InterPro" id="IPR014743">
    <property type="entry name" value="Cl-channel_core"/>
</dbReference>
<keyword evidence="3 10" id="KW-0812">Transmembrane</keyword>
<evidence type="ECO:0000256" key="5">
    <source>
        <dbReference type="ARBA" id="ARBA00023065"/>
    </source>
</evidence>
<dbReference type="SUPFAM" id="SSF81340">
    <property type="entry name" value="Clc chloride channel"/>
    <property type="match status" value="1"/>
</dbReference>
<dbReference type="PANTHER" id="PTHR43427:SF6">
    <property type="entry name" value="CHLORIDE CHANNEL PROTEIN CLC-E"/>
    <property type="match status" value="1"/>
</dbReference>
<feature type="transmembrane region" description="Helical" evidence="10">
    <location>
        <begin position="92"/>
        <end position="114"/>
    </location>
</feature>
<dbReference type="PRINTS" id="PR00762">
    <property type="entry name" value="CLCHANNEL"/>
</dbReference>
<evidence type="ECO:0000256" key="10">
    <source>
        <dbReference type="SAM" id="Phobius"/>
    </source>
</evidence>
<feature type="transmembrane region" description="Helical" evidence="10">
    <location>
        <begin position="188"/>
        <end position="213"/>
    </location>
</feature>
<feature type="transmembrane region" description="Helical" evidence="10">
    <location>
        <begin position="220"/>
        <end position="243"/>
    </location>
</feature>
<accession>A0A3B0ZFB5</accession>
<dbReference type="Gene3D" id="1.10.3080.10">
    <property type="entry name" value="Clc chloride channel"/>
    <property type="match status" value="1"/>
</dbReference>
<sequence length="295" mass="31152">MCKSVIGAYNNSNATTDANITMGSLKSYLNQRFTQLRLSMATVEGVPQLALLGAISGIIAGLVIVAFRILIEYTQMSFLPGADAENYEGLSPVMRLLLATVGGLVVGLLFQYIAKGAAQVGVVHTMERLAYHQGRLPLRNAIWQFIGGAITIISGHSVGREGPSVHLGAASGSLLGQWLQLSNSSTRTLVACGVAAAIAASFNTPLAGVIFAMEVVLMEYTIAGFIPVIVAAVLATIVCHWFFGNEAAFLVPDIGISTIAELPFVLVLGLVIGVLAATFIELLQRFVRISATYPL</sequence>
<keyword evidence="5" id="KW-0406">Ion transport</keyword>
<dbReference type="InterPro" id="IPR001807">
    <property type="entry name" value="ClC"/>
</dbReference>
<keyword evidence="4 10" id="KW-1133">Transmembrane helix</keyword>
<proteinExistence type="predicted"/>
<evidence type="ECO:0000256" key="7">
    <source>
        <dbReference type="ARBA" id="ARBA00023173"/>
    </source>
</evidence>
<keyword evidence="7" id="KW-0869">Chloride channel</keyword>
<dbReference type="EMBL" id="UOFQ01000072">
    <property type="protein sequence ID" value="VAW87730.1"/>
    <property type="molecule type" value="Genomic_DNA"/>
</dbReference>
<dbReference type="Pfam" id="PF00654">
    <property type="entry name" value="Voltage_CLC"/>
    <property type="match status" value="1"/>
</dbReference>
<evidence type="ECO:0000256" key="9">
    <source>
        <dbReference type="ARBA" id="ARBA00023303"/>
    </source>
</evidence>
<evidence type="ECO:0000256" key="8">
    <source>
        <dbReference type="ARBA" id="ARBA00023214"/>
    </source>
</evidence>
<dbReference type="CDD" id="cd00400">
    <property type="entry name" value="Voltage_gated_ClC"/>
    <property type="match status" value="1"/>
</dbReference>
<evidence type="ECO:0000256" key="2">
    <source>
        <dbReference type="ARBA" id="ARBA00022448"/>
    </source>
</evidence>
<keyword evidence="9" id="KW-0407">Ion channel</keyword>
<keyword evidence="6 10" id="KW-0472">Membrane</keyword>
<comment type="subcellular location">
    <subcellularLocation>
        <location evidence="1">Membrane</location>
        <topology evidence="1">Multi-pass membrane protein</topology>
    </subcellularLocation>
</comment>
<name>A0A3B0ZFB5_9ZZZZ</name>
<keyword evidence="2" id="KW-0813">Transport</keyword>
<dbReference type="PANTHER" id="PTHR43427">
    <property type="entry name" value="CHLORIDE CHANNEL PROTEIN CLC-E"/>
    <property type="match status" value="1"/>
</dbReference>
<evidence type="ECO:0000256" key="1">
    <source>
        <dbReference type="ARBA" id="ARBA00004141"/>
    </source>
</evidence>
<feature type="transmembrane region" description="Helical" evidence="10">
    <location>
        <begin position="49"/>
        <end position="71"/>
    </location>
</feature>
<evidence type="ECO:0000313" key="11">
    <source>
        <dbReference type="EMBL" id="VAW87730.1"/>
    </source>
</evidence>